<dbReference type="SUPFAM" id="SSF56731">
    <property type="entry name" value="DNA primase core"/>
    <property type="match status" value="1"/>
</dbReference>
<dbReference type="Gene3D" id="3.40.1360.10">
    <property type="match status" value="1"/>
</dbReference>
<dbReference type="EMBL" id="KT887559">
    <property type="protein sequence ID" value="ALY08249.1"/>
    <property type="molecule type" value="Genomic_DNA"/>
</dbReference>
<name>A0A0U3TH43_9CAUD</name>
<dbReference type="CDD" id="cd01029">
    <property type="entry name" value="TOPRIM_primases"/>
    <property type="match status" value="1"/>
</dbReference>
<keyword evidence="2" id="KW-1185">Reference proteome</keyword>
<evidence type="ECO:0000313" key="2">
    <source>
        <dbReference type="Proteomes" id="UP000201753"/>
    </source>
</evidence>
<protein>
    <recommendedName>
        <fullName evidence="3">Toprim domain-containing protein</fullName>
    </recommendedName>
</protein>
<evidence type="ECO:0008006" key="3">
    <source>
        <dbReference type="Google" id="ProtNLM"/>
    </source>
</evidence>
<dbReference type="GeneID" id="28799612"/>
<organism evidence="1 2">
    <name type="scientific">Pseudomonas phage phi3</name>
    <dbReference type="NCBI Taxonomy" id="1754217"/>
    <lineage>
        <taxon>Viruses</taxon>
        <taxon>Duplodnaviria</taxon>
        <taxon>Heunggongvirae</taxon>
        <taxon>Uroviricota</taxon>
        <taxon>Caudoviricetes</taxon>
        <taxon>Peduoviridae</taxon>
        <taxon>Phitrevirus</taxon>
        <taxon>Phitrevirus phi3</taxon>
    </lineage>
</organism>
<sequence>MNARVNQDQFDEIYRQDVLPALESDAELDFKPHEASEKYLNNGVCPGCGKRSLYISRQKPFQLKCNRLNKCQYEEKTRDRYSYLFENLSDRFPRSEADPHATARAYLQRARGFNTDRLAGCYEQARYKTKSGEWVETVRFPLCDGYWERLIDQRGIQANEGKKAHIKYGTNYQNKGWTPPGQVIEKNDKVFIVEGIFHAIALWLAGYKVIASISANNFPWAYVDEHQGKLVTWTLALDNDKAGRTFTVKYRKQLVERNELVAVALLPQQANGTAQDWDDAYRIGQLDETLVNDALYEGRLFTAPTPLNRAYVMFQRLNRTFFLLEFGNRLYSARVNKNELQTDGETPDGGFLEEFKKHATVEQVANCVPAFEYIQRDTITGEQQFFFRFTFPNDRNSVTVALAPSSISEPRAFAKALLERTPGGIFDGGEKVLSMLRSQWMDNPDTVRTLPFVGYDEETGAYCFQDFGFVNGRELHANEHRYLDTGKGSLKTALASLHIAHVEQINLDWFDDLVAVHQMNGLAALSWWTASLFTQQIKQKLGAFPYLEFTGQGGSGKSSLLRFLWCLVGRSSHEGIKPNGGGTSSVGLARVLAQVSNLPVVLIESDSETTDSQGRVIVNQFNWDEYKNLFDHNGTLRTIGTKSNSNDTHALIFRGALCIAQNNRVSSTEQFLTRIVHLHATREHHTTALKVVADRLHSLTVEDLAGYLRLCLANETQWLERFHRSRETYLKLLRGVDALKNMRIIDCHATVMAAAYATQAFFPSWSDDLLRQVVQHLKNRALDRQQVISSEPELLTKFWSIYHFVNERVVTITDQNGTREEIHETLNHSTDPALIAINLEHFTQAAKHAGQELLPTTLLRRDLPRSETYPFVGNAKVRSALEKRPLQCWLFRKRCG</sequence>
<evidence type="ECO:0000313" key="1">
    <source>
        <dbReference type="EMBL" id="ALY08249.1"/>
    </source>
</evidence>
<accession>A0A0U3TH43</accession>
<dbReference type="RefSeq" id="YP_009276428.1">
    <property type="nucleotide sequence ID" value="NC_030940.1"/>
</dbReference>
<dbReference type="KEGG" id="vg:28799612"/>
<reference evidence="1 2" key="1">
    <citation type="journal article" date="2015" name="MBio">
        <title>Phylogenetic Distribution of CRISPR-Cas Systems in Antibiotic-Resistant Pseudomonas aeruginosa.</title>
        <authorList>
            <person name="van Belkum A."/>
            <person name="Soriaga L.B."/>
            <person name="LaFave M.C."/>
            <person name="Akella S."/>
            <person name="Veyrieras J.B."/>
            <person name="Barbu E.M."/>
            <person name="Shortridge D."/>
            <person name="Blanc B."/>
            <person name="Hannum G."/>
            <person name="Zambardi G."/>
            <person name="Miller K."/>
            <person name="Enright M.C."/>
            <person name="Mugnier N."/>
            <person name="Brami D."/>
            <person name="Schicklin S."/>
            <person name="Felderman M."/>
            <person name="Schwartz A.S."/>
            <person name="Richardson T.H."/>
            <person name="Peterson T.C."/>
            <person name="Hubby B."/>
            <person name="Cady K.C."/>
        </authorList>
    </citation>
    <scope>NUCLEOTIDE SEQUENCE [LARGE SCALE GENOMIC DNA]</scope>
</reference>
<dbReference type="OrthoDB" id="4547at10239"/>
<proteinExistence type="predicted"/>
<dbReference type="Proteomes" id="UP000201753">
    <property type="component" value="Segment"/>
</dbReference>
<dbReference type="InterPro" id="IPR034154">
    <property type="entry name" value="TOPRIM_DnaG/twinkle"/>
</dbReference>
<dbReference type="Pfam" id="PF13155">
    <property type="entry name" value="Toprim_2"/>
    <property type="match status" value="1"/>
</dbReference>